<dbReference type="HAMAP" id="MF_00037">
    <property type="entry name" value="MurB"/>
    <property type="match status" value="1"/>
</dbReference>
<keyword evidence="14 17" id="KW-0131">Cell cycle</keyword>
<feature type="active site" description="Proton donor" evidence="17">
    <location>
        <position position="227"/>
    </location>
</feature>
<dbReference type="PROSITE" id="PS51387">
    <property type="entry name" value="FAD_PCMH"/>
    <property type="match status" value="1"/>
</dbReference>
<dbReference type="PANTHER" id="PTHR21071:SF4">
    <property type="entry name" value="UDP-N-ACETYLENOLPYRUVOYLGLUCOSAMINE REDUCTASE"/>
    <property type="match status" value="1"/>
</dbReference>
<dbReference type="GeneID" id="98651111"/>
<comment type="catalytic activity">
    <reaction evidence="16 17">
        <text>UDP-N-acetyl-alpha-D-muramate + NADP(+) = UDP-N-acetyl-3-O-(1-carboxyvinyl)-alpha-D-glucosamine + NADPH + H(+)</text>
        <dbReference type="Rhea" id="RHEA:12248"/>
        <dbReference type="ChEBI" id="CHEBI:15378"/>
        <dbReference type="ChEBI" id="CHEBI:57783"/>
        <dbReference type="ChEBI" id="CHEBI:58349"/>
        <dbReference type="ChEBI" id="CHEBI:68483"/>
        <dbReference type="ChEBI" id="CHEBI:70757"/>
        <dbReference type="EC" id="1.3.1.98"/>
    </reaction>
</comment>
<evidence type="ECO:0000256" key="3">
    <source>
        <dbReference type="ARBA" id="ARBA00004496"/>
    </source>
</evidence>
<proteinExistence type="inferred from homology"/>
<comment type="cofactor">
    <cofactor evidence="1 17">
        <name>FAD</name>
        <dbReference type="ChEBI" id="CHEBI:57692"/>
    </cofactor>
</comment>
<dbReference type="Pfam" id="PF01565">
    <property type="entry name" value="FAD_binding_4"/>
    <property type="match status" value="1"/>
</dbReference>
<comment type="pathway">
    <text evidence="4 17">Cell wall biogenesis; peptidoglycan biosynthesis.</text>
</comment>
<reference evidence="19 20" key="1">
    <citation type="submission" date="2020-04" db="EMBL/GenBank/DDBJ databases">
        <title>Collinsella sp. KGMB02528 nov., an anaerobic actinobacterium isolated from human feces.</title>
        <authorList>
            <person name="Han K.-I."/>
            <person name="Eom M.K."/>
            <person name="Kim J.-S."/>
            <person name="Lee K.C."/>
            <person name="Suh M.K."/>
            <person name="Park S.-H."/>
            <person name="Lee J.H."/>
            <person name="Kang S.W."/>
            <person name="Park J.-E."/>
            <person name="Oh B.S."/>
            <person name="Yu S.Y."/>
            <person name="Choi S.-H."/>
            <person name="Lee D.H."/>
            <person name="Yoon H."/>
            <person name="Kim B.-Y."/>
            <person name="Lee J.H."/>
            <person name="Lee J.-S."/>
        </authorList>
    </citation>
    <scope>NUCLEOTIDE SEQUENCE [LARGE SCALE GENOMIC DNA]</scope>
    <source>
        <strain evidence="19 20">KGMB02528</strain>
    </source>
</reference>
<keyword evidence="8 17" id="KW-0285">Flavoprotein</keyword>
<dbReference type="GO" id="GO:0051301">
    <property type="term" value="P:cell division"/>
    <property type="evidence" value="ECO:0007669"/>
    <property type="project" value="UniProtKB-KW"/>
</dbReference>
<dbReference type="SUPFAM" id="SSF56176">
    <property type="entry name" value="FAD-binding/transporter-associated domain-like"/>
    <property type="match status" value="1"/>
</dbReference>
<dbReference type="NCBIfam" id="TIGR00179">
    <property type="entry name" value="murB"/>
    <property type="match status" value="1"/>
</dbReference>
<dbReference type="NCBIfam" id="NF010480">
    <property type="entry name" value="PRK13905.1"/>
    <property type="match status" value="1"/>
</dbReference>
<dbReference type="RefSeq" id="WP_022386989.1">
    <property type="nucleotide sequence ID" value="NZ_JABBCP010000002.1"/>
</dbReference>
<keyword evidence="9 17" id="KW-0274">FAD</keyword>
<dbReference type="InterPro" id="IPR011601">
    <property type="entry name" value="MurB_C"/>
</dbReference>
<evidence type="ECO:0000256" key="1">
    <source>
        <dbReference type="ARBA" id="ARBA00001974"/>
    </source>
</evidence>
<evidence type="ECO:0000313" key="19">
    <source>
        <dbReference type="EMBL" id="NMF55802.1"/>
    </source>
</evidence>
<dbReference type="GO" id="GO:0071555">
    <property type="term" value="P:cell wall organization"/>
    <property type="evidence" value="ECO:0007669"/>
    <property type="project" value="UniProtKB-KW"/>
</dbReference>
<evidence type="ECO:0000256" key="15">
    <source>
        <dbReference type="ARBA" id="ARBA00023316"/>
    </source>
</evidence>
<evidence type="ECO:0000256" key="7">
    <source>
        <dbReference type="ARBA" id="ARBA00022618"/>
    </source>
</evidence>
<dbReference type="UniPathway" id="UPA00219"/>
<evidence type="ECO:0000256" key="12">
    <source>
        <dbReference type="ARBA" id="ARBA00022984"/>
    </source>
</evidence>
<dbReference type="Gene3D" id="3.30.465.10">
    <property type="match status" value="1"/>
</dbReference>
<comment type="similarity">
    <text evidence="5 17">Belongs to the MurB family.</text>
</comment>
<feature type="active site" evidence="17">
    <location>
        <position position="297"/>
    </location>
</feature>
<evidence type="ECO:0000256" key="10">
    <source>
        <dbReference type="ARBA" id="ARBA00022857"/>
    </source>
</evidence>
<dbReference type="GO" id="GO:0005829">
    <property type="term" value="C:cytosol"/>
    <property type="evidence" value="ECO:0007669"/>
    <property type="project" value="TreeGrafter"/>
</dbReference>
<dbReference type="Pfam" id="PF02873">
    <property type="entry name" value="MurB_C"/>
    <property type="match status" value="1"/>
</dbReference>
<dbReference type="Gene3D" id="3.90.78.10">
    <property type="entry name" value="UDP-N-acetylenolpyruvoylglucosamine reductase, C-terminal domain"/>
    <property type="match status" value="1"/>
</dbReference>
<keyword evidence="13 17" id="KW-0560">Oxidoreductase</keyword>
<dbReference type="EMBL" id="JABBCP010000002">
    <property type="protein sequence ID" value="NMF55802.1"/>
    <property type="molecule type" value="Genomic_DNA"/>
</dbReference>
<organism evidence="19 20">
    <name type="scientific">Collinsella acetigenes</name>
    <dbReference type="NCBI Taxonomy" id="2713419"/>
    <lineage>
        <taxon>Bacteria</taxon>
        <taxon>Bacillati</taxon>
        <taxon>Actinomycetota</taxon>
        <taxon>Coriobacteriia</taxon>
        <taxon>Coriobacteriales</taxon>
        <taxon>Coriobacteriaceae</taxon>
        <taxon>Collinsella</taxon>
    </lineage>
</organism>
<evidence type="ECO:0000256" key="6">
    <source>
        <dbReference type="ARBA" id="ARBA00022490"/>
    </source>
</evidence>
<evidence type="ECO:0000256" key="13">
    <source>
        <dbReference type="ARBA" id="ARBA00023002"/>
    </source>
</evidence>
<evidence type="ECO:0000256" key="2">
    <source>
        <dbReference type="ARBA" id="ARBA00003921"/>
    </source>
</evidence>
<evidence type="ECO:0000256" key="14">
    <source>
        <dbReference type="ARBA" id="ARBA00023306"/>
    </source>
</evidence>
<evidence type="ECO:0000256" key="5">
    <source>
        <dbReference type="ARBA" id="ARBA00010485"/>
    </source>
</evidence>
<evidence type="ECO:0000259" key="18">
    <source>
        <dbReference type="PROSITE" id="PS51387"/>
    </source>
</evidence>
<evidence type="ECO:0000313" key="20">
    <source>
        <dbReference type="Proteomes" id="UP000546970"/>
    </source>
</evidence>
<dbReference type="EC" id="1.3.1.98" evidence="17"/>
<evidence type="ECO:0000256" key="4">
    <source>
        <dbReference type="ARBA" id="ARBA00004752"/>
    </source>
</evidence>
<comment type="function">
    <text evidence="2 17">Cell wall formation.</text>
</comment>
<dbReference type="SUPFAM" id="SSF56194">
    <property type="entry name" value="Uridine diphospho-N-Acetylenolpyruvylglucosamine reductase, MurB, C-terminal domain"/>
    <property type="match status" value="1"/>
</dbReference>
<dbReference type="GO" id="GO:0008762">
    <property type="term" value="F:UDP-N-acetylmuramate dehydrogenase activity"/>
    <property type="evidence" value="ECO:0007669"/>
    <property type="project" value="UniProtKB-UniRule"/>
</dbReference>
<keyword evidence="11 17" id="KW-0133">Cell shape</keyword>
<dbReference type="InterPro" id="IPR016166">
    <property type="entry name" value="FAD-bd_PCMH"/>
</dbReference>
<keyword evidence="7 17" id="KW-0132">Cell division</keyword>
<dbReference type="GO" id="GO:0071949">
    <property type="term" value="F:FAD binding"/>
    <property type="evidence" value="ECO:0007669"/>
    <property type="project" value="InterPro"/>
</dbReference>
<keyword evidence="10 17" id="KW-0521">NADP</keyword>
<sequence length="303" mass="32945">MGLFNAIMALSGAADIDIIEDERMSRHTTYRVGGPASLFITCQSYHGLRRAVEVLSREQIPWVLLGRGSNILVSDDGYQGAVIVLGREFQRTVIAEDGVHVTVGAATVLSRLVNEMMSRGLSGLEFTVGIPGTVGGAVSMNAGTRREWIGQLVESLVTYVPGEGLRYYDHDDIYWGYRETGLPGSEIVLEATLVLKPGKKDDIRERMERYLGRRRRSQPIGKASCGSVFRNPSDKSVGAMIDDCGLKGFSVGGAEVSPVHANFIVNNGSATAKDVLSVIQHVHAKVKETYGVELQPEVKFLGF</sequence>
<feature type="domain" description="FAD-binding PCMH-type" evidence="18">
    <location>
        <begin position="31"/>
        <end position="198"/>
    </location>
</feature>
<evidence type="ECO:0000256" key="8">
    <source>
        <dbReference type="ARBA" id="ARBA00022630"/>
    </source>
</evidence>
<evidence type="ECO:0000256" key="11">
    <source>
        <dbReference type="ARBA" id="ARBA00022960"/>
    </source>
</evidence>
<dbReference type="InterPro" id="IPR036318">
    <property type="entry name" value="FAD-bd_PCMH-like_sf"/>
</dbReference>
<dbReference type="Proteomes" id="UP000546970">
    <property type="component" value="Unassembled WGS sequence"/>
</dbReference>
<keyword evidence="20" id="KW-1185">Reference proteome</keyword>
<dbReference type="InterPro" id="IPR006094">
    <property type="entry name" value="Oxid_FAD_bind_N"/>
</dbReference>
<keyword evidence="15 17" id="KW-0961">Cell wall biogenesis/degradation</keyword>
<keyword evidence="12 17" id="KW-0573">Peptidoglycan synthesis</keyword>
<protein>
    <recommendedName>
        <fullName evidence="17">UDP-N-acetylenolpyruvoylglucosamine reductase</fullName>
        <ecNumber evidence="17">1.3.1.98</ecNumber>
    </recommendedName>
    <alternativeName>
        <fullName evidence="17">UDP-N-acetylmuramate dehydrogenase</fullName>
    </alternativeName>
</protein>
<name>A0A7X9YHT2_9ACTN</name>
<dbReference type="InterPro" id="IPR016169">
    <property type="entry name" value="FAD-bd_PCMH_sub2"/>
</dbReference>
<comment type="subcellular location">
    <subcellularLocation>
        <location evidence="3 17">Cytoplasm</location>
    </subcellularLocation>
</comment>
<dbReference type="Gene3D" id="3.30.43.10">
    <property type="entry name" value="Uridine Diphospho-n-acetylenolpyruvylglucosamine Reductase, domain 2"/>
    <property type="match status" value="1"/>
</dbReference>
<evidence type="ECO:0000256" key="16">
    <source>
        <dbReference type="ARBA" id="ARBA00048914"/>
    </source>
</evidence>
<dbReference type="PANTHER" id="PTHR21071">
    <property type="entry name" value="UDP-N-ACETYLENOLPYRUVOYLGLUCOSAMINE REDUCTASE"/>
    <property type="match status" value="1"/>
</dbReference>
<dbReference type="GO" id="GO:0009252">
    <property type="term" value="P:peptidoglycan biosynthetic process"/>
    <property type="evidence" value="ECO:0007669"/>
    <property type="project" value="UniProtKB-UniRule"/>
</dbReference>
<keyword evidence="6 17" id="KW-0963">Cytoplasm</keyword>
<dbReference type="InterPro" id="IPR003170">
    <property type="entry name" value="MurB"/>
</dbReference>
<accession>A0A7X9YHT2</accession>
<evidence type="ECO:0000256" key="9">
    <source>
        <dbReference type="ARBA" id="ARBA00022827"/>
    </source>
</evidence>
<feature type="active site" evidence="17">
    <location>
        <position position="178"/>
    </location>
</feature>
<dbReference type="InterPro" id="IPR036635">
    <property type="entry name" value="MurB_C_sf"/>
</dbReference>
<dbReference type="GO" id="GO:0008360">
    <property type="term" value="P:regulation of cell shape"/>
    <property type="evidence" value="ECO:0007669"/>
    <property type="project" value="UniProtKB-KW"/>
</dbReference>
<evidence type="ECO:0000256" key="17">
    <source>
        <dbReference type="HAMAP-Rule" id="MF_00037"/>
    </source>
</evidence>
<dbReference type="AlphaFoldDB" id="A0A7X9YHT2"/>
<dbReference type="InterPro" id="IPR016167">
    <property type="entry name" value="FAD-bd_PCMH_sub1"/>
</dbReference>
<comment type="caution">
    <text evidence="19">The sequence shown here is derived from an EMBL/GenBank/DDBJ whole genome shotgun (WGS) entry which is preliminary data.</text>
</comment>
<gene>
    <name evidence="17 19" type="primary">murB</name>
    <name evidence="19" type="ORF">HF320_05620</name>
</gene>